<dbReference type="VEuPathDB" id="FungiDB:PCH_Pc21g13660"/>
<dbReference type="EMBL" id="AM920436">
    <property type="protein sequence ID" value="CAP96263.1"/>
    <property type="molecule type" value="Genomic_DNA"/>
</dbReference>
<name>B6HNB6_PENRW</name>
<gene>
    <name evidence="1" type="ORF">Pc21g13660</name>
    <name evidence="1" type="ORF">PCH_Pc21g13660</name>
</gene>
<protein>
    <submittedName>
        <fullName evidence="1">Uncharacterized protein</fullName>
    </submittedName>
</protein>
<keyword evidence="2" id="KW-1185">Reference proteome</keyword>
<organism evidence="1 2">
    <name type="scientific">Penicillium rubens (strain ATCC 28089 / DSM 1075 / NRRL 1951 / Wisconsin 54-1255)</name>
    <name type="common">Penicillium chrysogenum</name>
    <dbReference type="NCBI Taxonomy" id="500485"/>
    <lineage>
        <taxon>Eukaryota</taxon>
        <taxon>Fungi</taxon>
        <taxon>Dikarya</taxon>
        <taxon>Ascomycota</taxon>
        <taxon>Pezizomycotina</taxon>
        <taxon>Eurotiomycetes</taxon>
        <taxon>Eurotiomycetidae</taxon>
        <taxon>Eurotiales</taxon>
        <taxon>Aspergillaceae</taxon>
        <taxon>Penicillium</taxon>
        <taxon>Penicillium chrysogenum species complex</taxon>
    </lineage>
</organism>
<accession>B6HNB6</accession>
<dbReference type="AlphaFoldDB" id="B6HNB6"/>
<dbReference type="HOGENOM" id="CLU_2197812_0_0_1"/>
<evidence type="ECO:0000313" key="1">
    <source>
        <dbReference type="EMBL" id="CAP96263.1"/>
    </source>
</evidence>
<reference evidence="1 2" key="1">
    <citation type="journal article" date="2008" name="Nat. Biotechnol.">
        <title>Genome sequencing and analysis of the filamentous fungus Penicillium chrysogenum.</title>
        <authorList>
            <person name="van den Berg M.A."/>
            <person name="Albang R."/>
            <person name="Albermann K."/>
            <person name="Badger J.H."/>
            <person name="Daran J.-M."/>
            <person name="Driessen A.J.M."/>
            <person name="Garcia-Estrada C."/>
            <person name="Fedorova N.D."/>
            <person name="Harris D.M."/>
            <person name="Heijne W.H.M."/>
            <person name="Joardar V.S."/>
            <person name="Kiel J.A.K.W."/>
            <person name="Kovalchuk A."/>
            <person name="Martin J.F."/>
            <person name="Nierman W.C."/>
            <person name="Nijland J.G."/>
            <person name="Pronk J.T."/>
            <person name="Roubos J.A."/>
            <person name="van der Klei I.J."/>
            <person name="van Peij N.N.M.E."/>
            <person name="Veenhuis M."/>
            <person name="von Doehren H."/>
            <person name="Wagner C."/>
            <person name="Wortman J.R."/>
            <person name="Bovenberg R.A.L."/>
        </authorList>
    </citation>
    <scope>NUCLEOTIDE SEQUENCE [LARGE SCALE GENOMIC DNA]</scope>
    <source>
        <strain evidence="2">ATCC 28089 / DSM 1075 / NRRL 1951 / Wisconsin 54-1255</strain>
    </source>
</reference>
<evidence type="ECO:0000313" key="2">
    <source>
        <dbReference type="Proteomes" id="UP000000724"/>
    </source>
</evidence>
<sequence>MAKDDRRAVVTSTSKEGTYEHIVGERLLEGGASTGPGLLGFALGEKRLGVISAHVVVRLWLEVPRTHLVVCTRGHPPVLQRLSLHFGSGRVVLKDKQQITPASWEKAP</sequence>
<proteinExistence type="predicted"/>
<dbReference type="Proteomes" id="UP000000724">
    <property type="component" value="Contig Pc00c21"/>
</dbReference>